<gene>
    <name evidence="2" type="ORF">MNBD_NITROSPINAE04-1701</name>
</gene>
<dbReference type="PANTHER" id="PTHR38342">
    <property type="entry name" value="SLR5037 PROTEIN"/>
    <property type="match status" value="1"/>
</dbReference>
<dbReference type="PANTHER" id="PTHR38342:SF1">
    <property type="entry name" value="SLR5037 PROTEIN"/>
    <property type="match status" value="1"/>
</dbReference>
<evidence type="ECO:0000259" key="1">
    <source>
        <dbReference type="Pfam" id="PF03625"/>
    </source>
</evidence>
<dbReference type="Pfam" id="PF03625">
    <property type="entry name" value="DUF302"/>
    <property type="match status" value="1"/>
</dbReference>
<dbReference type="AlphaFoldDB" id="A0A3B1CGX0"/>
<protein>
    <recommendedName>
        <fullName evidence="1">DUF302 domain-containing protein</fullName>
    </recommendedName>
</protein>
<feature type="domain" description="DUF302" evidence="1">
    <location>
        <begin position="44"/>
        <end position="108"/>
    </location>
</feature>
<dbReference type="EMBL" id="UOGA01000259">
    <property type="protein sequence ID" value="VAX24003.1"/>
    <property type="molecule type" value="Genomic_DNA"/>
</dbReference>
<dbReference type="SUPFAM" id="SSF103247">
    <property type="entry name" value="TT1751-like"/>
    <property type="match status" value="1"/>
</dbReference>
<organism evidence="2">
    <name type="scientific">hydrothermal vent metagenome</name>
    <dbReference type="NCBI Taxonomy" id="652676"/>
    <lineage>
        <taxon>unclassified sequences</taxon>
        <taxon>metagenomes</taxon>
        <taxon>ecological metagenomes</taxon>
    </lineage>
</organism>
<evidence type="ECO:0000313" key="2">
    <source>
        <dbReference type="EMBL" id="VAX24003.1"/>
    </source>
</evidence>
<name>A0A3B1CGX0_9ZZZZ</name>
<dbReference type="CDD" id="cd14797">
    <property type="entry name" value="DUF302"/>
    <property type="match status" value="1"/>
</dbReference>
<dbReference type="Gene3D" id="3.30.310.70">
    <property type="entry name" value="TT1751-like domain"/>
    <property type="match status" value="1"/>
</dbReference>
<sequence length="140" mass="16346">MNVDNDIVTGKFESESFEDFMEDITKEIQLKNYRIVKVINVDNIKMRRNLVKDLEIGFKNYKVIEFCNLFICNDMITADLRAGVFMPQRFAVYERLDDKDIFVSYLKPTAVARLFGSKKMMKAAGKMENDMKETLDAVNF</sequence>
<reference evidence="2" key="1">
    <citation type="submission" date="2018-06" db="EMBL/GenBank/DDBJ databases">
        <authorList>
            <person name="Zhirakovskaya E."/>
        </authorList>
    </citation>
    <scope>NUCLEOTIDE SEQUENCE</scope>
</reference>
<dbReference type="InterPro" id="IPR035923">
    <property type="entry name" value="TT1751-like_sf"/>
</dbReference>
<proteinExistence type="predicted"/>
<accession>A0A3B1CGX0</accession>
<dbReference type="InterPro" id="IPR005180">
    <property type="entry name" value="DUF302"/>
</dbReference>